<organism evidence="2 3">
    <name type="scientific">Novilysobacter selenitireducens</name>
    <dbReference type="NCBI Taxonomy" id="2872639"/>
    <lineage>
        <taxon>Bacteria</taxon>
        <taxon>Pseudomonadati</taxon>
        <taxon>Pseudomonadota</taxon>
        <taxon>Gammaproteobacteria</taxon>
        <taxon>Lysobacterales</taxon>
        <taxon>Lysobacteraceae</taxon>
        <taxon>Novilysobacter</taxon>
    </lineage>
</organism>
<protein>
    <submittedName>
        <fullName evidence="2">Uncharacterized protein</fullName>
    </submittedName>
</protein>
<sequence length="55" mass="6255">MGTDHDDRTDAERQTDREPREYGHSSGDRNTKKKEGEFKPLHGGEQRDAEPDAAE</sequence>
<name>A0ABS7T8U9_9GAMM</name>
<dbReference type="EMBL" id="JAINZW010000006">
    <property type="protein sequence ID" value="MBZ4040326.1"/>
    <property type="molecule type" value="Genomic_DNA"/>
</dbReference>
<dbReference type="RefSeq" id="WP_223676781.1">
    <property type="nucleotide sequence ID" value="NZ_JAINZW010000006.1"/>
</dbReference>
<evidence type="ECO:0000313" key="2">
    <source>
        <dbReference type="EMBL" id="MBZ4040326.1"/>
    </source>
</evidence>
<proteinExistence type="predicted"/>
<keyword evidence="3" id="KW-1185">Reference proteome</keyword>
<reference evidence="2 3" key="1">
    <citation type="submission" date="2021-09" db="EMBL/GenBank/DDBJ databases">
        <title>Lysobacter sp. 13A isolated from the river sediment.</title>
        <authorList>
            <person name="Liu H."/>
            <person name="Li S."/>
            <person name="Mao S."/>
        </authorList>
    </citation>
    <scope>NUCLEOTIDE SEQUENCE [LARGE SCALE GENOMIC DNA]</scope>
    <source>
        <strain evidence="2 3">13A</strain>
    </source>
</reference>
<evidence type="ECO:0000256" key="1">
    <source>
        <dbReference type="SAM" id="MobiDB-lite"/>
    </source>
</evidence>
<evidence type="ECO:0000313" key="3">
    <source>
        <dbReference type="Proteomes" id="UP001430954"/>
    </source>
</evidence>
<comment type="caution">
    <text evidence="2">The sequence shown here is derived from an EMBL/GenBank/DDBJ whole genome shotgun (WGS) entry which is preliminary data.</text>
</comment>
<dbReference type="Proteomes" id="UP001430954">
    <property type="component" value="Unassembled WGS sequence"/>
</dbReference>
<gene>
    <name evidence="2" type="ORF">K6753_12380</name>
</gene>
<accession>A0ABS7T8U9</accession>
<feature type="region of interest" description="Disordered" evidence="1">
    <location>
        <begin position="1"/>
        <end position="55"/>
    </location>
</feature>